<dbReference type="Gene3D" id="3.30.70.2450">
    <property type="match status" value="1"/>
</dbReference>
<dbReference type="PANTHER" id="PTHR43004:SF19">
    <property type="entry name" value="BINDING MONOOXYGENASE, PUTATIVE (JCVI)-RELATED"/>
    <property type="match status" value="1"/>
</dbReference>
<dbReference type="PANTHER" id="PTHR43004">
    <property type="entry name" value="TRK SYSTEM POTASSIUM UPTAKE PROTEIN"/>
    <property type="match status" value="1"/>
</dbReference>
<dbReference type="SUPFAM" id="SSF51905">
    <property type="entry name" value="FAD/NAD(P)-binding domain"/>
    <property type="match status" value="1"/>
</dbReference>
<evidence type="ECO:0000313" key="6">
    <source>
        <dbReference type="Proteomes" id="UP001596160"/>
    </source>
</evidence>
<name>A0ABW0ABF6_9ACTN</name>
<dbReference type="RefSeq" id="WP_344472379.1">
    <property type="nucleotide sequence ID" value="NZ_BAAASB010000002.1"/>
</dbReference>
<comment type="cofactor">
    <cofactor evidence="1">
        <name>FAD</name>
        <dbReference type="ChEBI" id="CHEBI:57692"/>
    </cofactor>
</comment>
<comment type="caution">
    <text evidence="5">The sequence shown here is derived from an EMBL/GenBank/DDBJ whole genome shotgun (WGS) entry which is preliminary data.</text>
</comment>
<gene>
    <name evidence="5" type="ORF">ACFPRH_01200</name>
</gene>
<reference evidence="6" key="1">
    <citation type="journal article" date="2019" name="Int. J. Syst. Evol. Microbiol.">
        <title>The Global Catalogue of Microorganisms (GCM) 10K type strain sequencing project: providing services to taxonomists for standard genome sequencing and annotation.</title>
        <authorList>
            <consortium name="The Broad Institute Genomics Platform"/>
            <consortium name="The Broad Institute Genome Sequencing Center for Infectious Disease"/>
            <person name="Wu L."/>
            <person name="Ma J."/>
        </authorList>
    </citation>
    <scope>NUCLEOTIDE SEQUENCE [LARGE SCALE GENOMIC DNA]</scope>
    <source>
        <strain evidence="6">PCU 266</strain>
    </source>
</reference>
<sequence length="519" mass="55276">MTDTVIVVGAGPVGLVLGCELLQQGIRVRIVDAERRATAHSRANVVWPRNLELLRRIGVSEKLIASGHRIGGTAFHSAGRRIGTAYVSRMPGAPYPFAVMISQNDTERILRERLAELGGTVEDGVRLTSLHTEGTGSPAEPGGPRPVAVLEHPGGRHESAEADWIVGADGAHSTVRERLGIGYAGTTVDVTFAIADAAMTTRLADDLSHYLWSPRGAMAVGPMGDGVFRLAVNVPHAEDGDPPPSRALFQRVVDERGAHGSTIEELLWSATFRVRCRVAETFRSGRCFLAGDAAHIVSPAGGQGMNTGMQDAFNLAWKLAGVIHGRLGETVLDTYDSERRQISHQVSRNTALLTRVGLATTPLRTAVRDTAFRAAGLTGMLQRHVAPQLAQTDISYGTRARPGRPAPAGARLPLLVSATDEPGWHGRWPAVARDRHTLLLHGGHRAGAGLLAALPGNTAVLELDRPVPPALARALGPGPTAAVVRPDGHLAARLKDARDDEIRAALRSAHHLTHRTRTA</sequence>
<organism evidence="5 6">
    <name type="scientific">Streptomyces amakusaensis</name>
    <dbReference type="NCBI Taxonomy" id="67271"/>
    <lineage>
        <taxon>Bacteria</taxon>
        <taxon>Bacillati</taxon>
        <taxon>Actinomycetota</taxon>
        <taxon>Actinomycetes</taxon>
        <taxon>Kitasatosporales</taxon>
        <taxon>Streptomycetaceae</taxon>
        <taxon>Streptomyces</taxon>
    </lineage>
</organism>
<protein>
    <submittedName>
        <fullName evidence="5">FAD-dependent monooxygenase</fullName>
    </submittedName>
</protein>
<dbReference type="Pfam" id="PF01494">
    <property type="entry name" value="FAD_binding_3"/>
    <property type="match status" value="1"/>
</dbReference>
<dbReference type="InterPro" id="IPR036188">
    <property type="entry name" value="FAD/NAD-bd_sf"/>
</dbReference>
<dbReference type="EMBL" id="JBHSKP010000001">
    <property type="protein sequence ID" value="MFC5150346.1"/>
    <property type="molecule type" value="Genomic_DNA"/>
</dbReference>
<dbReference type="GO" id="GO:0004497">
    <property type="term" value="F:monooxygenase activity"/>
    <property type="evidence" value="ECO:0007669"/>
    <property type="project" value="UniProtKB-KW"/>
</dbReference>
<keyword evidence="3" id="KW-0274">FAD</keyword>
<keyword evidence="6" id="KW-1185">Reference proteome</keyword>
<evidence type="ECO:0000256" key="3">
    <source>
        <dbReference type="ARBA" id="ARBA00022827"/>
    </source>
</evidence>
<keyword evidence="5" id="KW-0503">Monooxygenase</keyword>
<accession>A0ABW0ABF6</accession>
<evidence type="ECO:0000259" key="4">
    <source>
        <dbReference type="Pfam" id="PF01494"/>
    </source>
</evidence>
<dbReference type="Proteomes" id="UP001596160">
    <property type="component" value="Unassembled WGS sequence"/>
</dbReference>
<dbReference type="Gene3D" id="3.50.50.60">
    <property type="entry name" value="FAD/NAD(P)-binding domain"/>
    <property type="match status" value="1"/>
</dbReference>
<evidence type="ECO:0000256" key="1">
    <source>
        <dbReference type="ARBA" id="ARBA00001974"/>
    </source>
</evidence>
<evidence type="ECO:0000313" key="5">
    <source>
        <dbReference type="EMBL" id="MFC5150346.1"/>
    </source>
</evidence>
<dbReference type="InterPro" id="IPR050641">
    <property type="entry name" value="RIFMO-like"/>
</dbReference>
<dbReference type="InterPro" id="IPR002938">
    <property type="entry name" value="FAD-bd"/>
</dbReference>
<proteinExistence type="predicted"/>
<keyword evidence="5" id="KW-0560">Oxidoreductase</keyword>
<evidence type="ECO:0000256" key="2">
    <source>
        <dbReference type="ARBA" id="ARBA00022630"/>
    </source>
</evidence>
<feature type="domain" description="FAD-binding" evidence="4">
    <location>
        <begin position="4"/>
        <end position="349"/>
    </location>
</feature>
<keyword evidence="2" id="KW-0285">Flavoprotein</keyword>
<dbReference type="PRINTS" id="PR00420">
    <property type="entry name" value="RNGMNOXGNASE"/>
</dbReference>